<name>A0A917Q1I2_9PSED</name>
<dbReference type="Proteomes" id="UP000635983">
    <property type="component" value="Unassembled WGS sequence"/>
</dbReference>
<feature type="region of interest" description="Disordered" evidence="1">
    <location>
        <begin position="139"/>
        <end position="171"/>
    </location>
</feature>
<dbReference type="AlphaFoldDB" id="A0A917Q1I2"/>
<proteinExistence type="predicted"/>
<reference evidence="3" key="1">
    <citation type="journal article" date="2014" name="Int. J. Syst. Evol. Microbiol.">
        <title>Complete genome sequence of Corynebacterium casei LMG S-19264T (=DSM 44701T), isolated from a smear-ripened cheese.</title>
        <authorList>
            <consortium name="US DOE Joint Genome Institute (JGI-PGF)"/>
            <person name="Walter F."/>
            <person name="Albersmeier A."/>
            <person name="Kalinowski J."/>
            <person name="Ruckert C."/>
        </authorList>
    </citation>
    <scope>NUCLEOTIDE SEQUENCE</scope>
    <source>
        <strain evidence="3">JCM 30078</strain>
    </source>
</reference>
<organism evidence="3 4">
    <name type="scientific">Pseudomonas matsuisoli</name>
    <dbReference type="NCBI Taxonomy" id="1515666"/>
    <lineage>
        <taxon>Bacteria</taxon>
        <taxon>Pseudomonadati</taxon>
        <taxon>Pseudomonadota</taxon>
        <taxon>Gammaproteobacteria</taxon>
        <taxon>Pseudomonadales</taxon>
        <taxon>Pseudomonadaceae</taxon>
        <taxon>Pseudomonas</taxon>
    </lineage>
</organism>
<sequence length="171" mass="17434">MANMEFIFDSANHRTLIMRKTAVAIAITMALVSAPSFAQTKSSTQCESTAQAYVPINANDEVLGKAVTNWIVTCGHSAADIVGAAVSQYPDQAVVIAKAAFAAAPDQLNEIIEVIASQAPDQVELVVAALTEDLPTAAGASQSQFERGQGLNLPAGGSGGGSAIRATASAS</sequence>
<evidence type="ECO:0000256" key="1">
    <source>
        <dbReference type="SAM" id="MobiDB-lite"/>
    </source>
</evidence>
<accession>A0A917Q1I2</accession>
<gene>
    <name evidence="3" type="ORF">GCM10009304_34590</name>
</gene>
<evidence type="ECO:0000256" key="2">
    <source>
        <dbReference type="SAM" id="SignalP"/>
    </source>
</evidence>
<dbReference type="EMBL" id="BMPO01000008">
    <property type="protein sequence ID" value="GGK05547.1"/>
    <property type="molecule type" value="Genomic_DNA"/>
</dbReference>
<protein>
    <submittedName>
        <fullName evidence="3">Uncharacterized protein</fullName>
    </submittedName>
</protein>
<reference evidence="3" key="2">
    <citation type="submission" date="2020-09" db="EMBL/GenBank/DDBJ databases">
        <authorList>
            <person name="Sun Q."/>
            <person name="Ohkuma M."/>
        </authorList>
    </citation>
    <scope>NUCLEOTIDE SEQUENCE</scope>
    <source>
        <strain evidence="3">JCM 30078</strain>
    </source>
</reference>
<keyword evidence="4" id="KW-1185">Reference proteome</keyword>
<keyword evidence="2" id="KW-0732">Signal</keyword>
<feature type="signal peptide" evidence="2">
    <location>
        <begin position="1"/>
        <end position="38"/>
    </location>
</feature>
<feature type="chain" id="PRO_5037472171" evidence="2">
    <location>
        <begin position="39"/>
        <end position="171"/>
    </location>
</feature>
<evidence type="ECO:0000313" key="3">
    <source>
        <dbReference type="EMBL" id="GGK05547.1"/>
    </source>
</evidence>
<comment type="caution">
    <text evidence="3">The sequence shown here is derived from an EMBL/GenBank/DDBJ whole genome shotgun (WGS) entry which is preliminary data.</text>
</comment>
<evidence type="ECO:0000313" key="4">
    <source>
        <dbReference type="Proteomes" id="UP000635983"/>
    </source>
</evidence>